<feature type="chain" id="PRO_5039684861" evidence="1">
    <location>
        <begin position="20"/>
        <end position="436"/>
    </location>
</feature>
<dbReference type="Pfam" id="PF01547">
    <property type="entry name" value="SBP_bac_1"/>
    <property type="match status" value="1"/>
</dbReference>
<organism evidence="2 3">
    <name type="scientific">Enterococcus casseliflavus</name>
    <name type="common">Enterococcus flavescens</name>
    <dbReference type="NCBI Taxonomy" id="37734"/>
    <lineage>
        <taxon>Bacteria</taxon>
        <taxon>Bacillati</taxon>
        <taxon>Bacillota</taxon>
        <taxon>Bacilli</taxon>
        <taxon>Lactobacillales</taxon>
        <taxon>Enterococcaceae</taxon>
        <taxon>Enterococcus</taxon>
    </lineage>
</organism>
<protein>
    <submittedName>
        <fullName evidence="2">Sugar ABC transporter substrate-binding protein</fullName>
    </submittedName>
</protein>
<accession>A0A415EXB8</accession>
<evidence type="ECO:0000256" key="1">
    <source>
        <dbReference type="SAM" id="SignalP"/>
    </source>
</evidence>
<dbReference type="InterPro" id="IPR006059">
    <property type="entry name" value="SBP"/>
</dbReference>
<dbReference type="SUPFAM" id="SSF53850">
    <property type="entry name" value="Periplasmic binding protein-like II"/>
    <property type="match status" value="1"/>
</dbReference>
<dbReference type="PROSITE" id="PS51257">
    <property type="entry name" value="PROKAR_LIPOPROTEIN"/>
    <property type="match status" value="1"/>
</dbReference>
<dbReference type="Proteomes" id="UP000286288">
    <property type="component" value="Unassembled WGS sequence"/>
</dbReference>
<evidence type="ECO:0000313" key="3">
    <source>
        <dbReference type="Proteomes" id="UP000286288"/>
    </source>
</evidence>
<comment type="caution">
    <text evidence="2">The sequence shown here is derived from an EMBL/GenBank/DDBJ whole genome shotgun (WGS) entry which is preliminary data.</text>
</comment>
<dbReference type="AlphaFoldDB" id="A0A415EXB8"/>
<dbReference type="EMBL" id="QRMZ01000002">
    <property type="protein sequence ID" value="RHK07949.1"/>
    <property type="molecule type" value="Genomic_DNA"/>
</dbReference>
<gene>
    <name evidence="2" type="ORF">DW084_02155</name>
</gene>
<proteinExistence type="predicted"/>
<name>A0A415EXB8_ENTCA</name>
<dbReference type="PANTHER" id="PTHR43649">
    <property type="entry name" value="ARABINOSE-BINDING PROTEIN-RELATED"/>
    <property type="match status" value="1"/>
</dbReference>
<sequence>MKKTFLKAASLLFLGATLAACGNNGNSSGSSEADADGKTTISFTWWGSEVRHEKYIESIKEFEKQNPDIKVEYEYGSWDDHWKKLATKAASGELPDVIQMDVQYIAQYGTKNQLADMSEFIGNEIQTDDIKESILETGELDGKVFGIPTSVNTMAMLYNPSLVEQGGTGIDFSNYTFDDLVESTAAIAEATGDYGWNDNNDNSTILQYFLRTKGEDLYQYDADGKPEIGFSKENWVEFMGAIADLTEAKAMPTAEVTSNANSMDQYPFSQGKAAYMMTWSNQYLTYKASAAEDVEINLARPFDSENGAMAYRPGFFYSIANASESKEAAAKFVDFLVNSEEANKIIGTERGIPSNDAIKELLYADMTPEEQESSDFLDDIADIVGDPSPIPPIGFAEINTYFKELYAEITYGTMTPEETYDAFTQRCEEIFAENYQ</sequence>
<keyword evidence="1" id="KW-0732">Signal</keyword>
<dbReference type="CDD" id="cd13585">
    <property type="entry name" value="PBP2_TMBP_like"/>
    <property type="match status" value="1"/>
</dbReference>
<feature type="signal peptide" evidence="1">
    <location>
        <begin position="1"/>
        <end position="19"/>
    </location>
</feature>
<evidence type="ECO:0000313" key="2">
    <source>
        <dbReference type="EMBL" id="RHK07949.1"/>
    </source>
</evidence>
<dbReference type="Gene3D" id="3.40.190.10">
    <property type="entry name" value="Periplasmic binding protein-like II"/>
    <property type="match status" value="2"/>
</dbReference>
<dbReference type="InterPro" id="IPR050490">
    <property type="entry name" value="Bact_solute-bd_prot1"/>
</dbReference>
<reference evidence="2 3" key="1">
    <citation type="submission" date="2018-08" db="EMBL/GenBank/DDBJ databases">
        <title>A genome reference for cultivated species of the human gut microbiota.</title>
        <authorList>
            <person name="Zou Y."/>
            <person name="Xue W."/>
            <person name="Luo G."/>
        </authorList>
    </citation>
    <scope>NUCLEOTIDE SEQUENCE [LARGE SCALE GENOMIC DNA]</scope>
    <source>
        <strain evidence="2 3">AF48-16</strain>
    </source>
</reference>
<dbReference type="PANTHER" id="PTHR43649:SF11">
    <property type="entry name" value="ABC TRANSPORTER SUBSTRATE-BINDING PROTEIN YESO-RELATED"/>
    <property type="match status" value="1"/>
</dbReference>